<evidence type="ECO:0000256" key="7">
    <source>
        <dbReference type="ARBA" id="ARBA00048220"/>
    </source>
</evidence>
<dbReference type="RefSeq" id="WP_123177510.1">
    <property type="nucleotide sequence ID" value="NZ_QWDD01000001.1"/>
</dbReference>
<dbReference type="Pfam" id="PF07503">
    <property type="entry name" value="zf-HYPF"/>
    <property type="match status" value="2"/>
</dbReference>
<dbReference type="PROSITE" id="PS00150">
    <property type="entry name" value="ACYLPHOSPHATASE_1"/>
    <property type="match status" value="1"/>
</dbReference>
<dbReference type="AlphaFoldDB" id="A0A3M9XTP8"/>
<keyword evidence="10" id="KW-0378">Hydrolase</keyword>
<evidence type="ECO:0000256" key="10">
    <source>
        <dbReference type="PROSITE-ProRule" id="PRU00520"/>
    </source>
</evidence>
<protein>
    <recommendedName>
        <fullName evidence="8 9">Carbamoyltransferase HypF</fullName>
        <ecNumber evidence="9">6.2.-.-</ecNumber>
    </recommendedName>
</protein>
<evidence type="ECO:0000256" key="5">
    <source>
        <dbReference type="ARBA" id="ARBA00022771"/>
    </source>
</evidence>
<dbReference type="InterPro" id="IPR004421">
    <property type="entry name" value="Carbamoyltransferase_HypF"/>
</dbReference>
<evidence type="ECO:0000259" key="12">
    <source>
        <dbReference type="PROSITE" id="PS51163"/>
    </source>
</evidence>
<evidence type="ECO:0000256" key="6">
    <source>
        <dbReference type="ARBA" id="ARBA00022833"/>
    </source>
</evidence>
<dbReference type="NCBIfam" id="TIGR00143">
    <property type="entry name" value="hypF"/>
    <property type="match status" value="1"/>
</dbReference>
<evidence type="ECO:0000256" key="2">
    <source>
        <dbReference type="ARBA" id="ARBA00008097"/>
    </source>
</evidence>
<dbReference type="PANTHER" id="PTHR42959:SF1">
    <property type="entry name" value="CARBAMOYLTRANSFERASE HYPF"/>
    <property type="match status" value="1"/>
</dbReference>
<dbReference type="Gene3D" id="3.30.420.40">
    <property type="match status" value="1"/>
</dbReference>
<dbReference type="PIRSF" id="PIRSF006256">
    <property type="entry name" value="CMPcnvr_hdrg_mat"/>
    <property type="match status" value="1"/>
</dbReference>
<comment type="similarity">
    <text evidence="2 9">Belongs to the carbamoyltransferase HypF family.</text>
</comment>
<keyword evidence="4" id="KW-0479">Metal-binding</keyword>
<evidence type="ECO:0000313" key="14">
    <source>
        <dbReference type="Proteomes" id="UP000268623"/>
    </source>
</evidence>
<accession>A0A3M9XTP8</accession>
<dbReference type="Gene3D" id="3.90.870.50">
    <property type="match status" value="1"/>
</dbReference>
<dbReference type="InterPro" id="IPR041440">
    <property type="entry name" value="HypF_C"/>
</dbReference>
<dbReference type="SUPFAM" id="SSF55821">
    <property type="entry name" value="YrdC/RibB"/>
    <property type="match status" value="1"/>
</dbReference>
<keyword evidence="13" id="KW-0808">Transferase</keyword>
<dbReference type="InterPro" id="IPR006070">
    <property type="entry name" value="Sua5-like_dom"/>
</dbReference>
<dbReference type="Gene3D" id="3.30.110.120">
    <property type="match status" value="1"/>
</dbReference>
<keyword evidence="3" id="KW-0436">Ligase</keyword>
<dbReference type="InterPro" id="IPR055128">
    <property type="entry name" value="HypF_C_2"/>
</dbReference>
<dbReference type="InterPro" id="IPR036046">
    <property type="entry name" value="Acylphosphatase-like_dom_sf"/>
</dbReference>
<feature type="domain" description="YrdC-like" evidence="12">
    <location>
        <begin position="207"/>
        <end position="392"/>
    </location>
</feature>
<reference evidence="13 14" key="1">
    <citation type="submission" date="2018-08" db="EMBL/GenBank/DDBJ databases">
        <title>Genome sequence of Methylocystis hirsuta CSC1, a methanotroph able to accumulate PHAs.</title>
        <authorList>
            <person name="Bordel S."/>
            <person name="Rodriguez E."/>
            <person name="Gancedo J."/>
            <person name="Munoz R."/>
        </authorList>
    </citation>
    <scope>NUCLEOTIDE SEQUENCE [LARGE SCALE GENOMIC DNA]</scope>
    <source>
        <strain evidence="13 14">CSC1</strain>
    </source>
</reference>
<dbReference type="GO" id="GO:0003998">
    <property type="term" value="F:acylphosphatase activity"/>
    <property type="evidence" value="ECO:0007669"/>
    <property type="project" value="UniProtKB-EC"/>
</dbReference>
<dbReference type="OrthoDB" id="9808093at2"/>
<organism evidence="13 14">
    <name type="scientific">Methylocystis hirsuta</name>
    <dbReference type="NCBI Taxonomy" id="369798"/>
    <lineage>
        <taxon>Bacteria</taxon>
        <taxon>Pseudomonadati</taxon>
        <taxon>Pseudomonadota</taxon>
        <taxon>Alphaproteobacteria</taxon>
        <taxon>Hyphomicrobiales</taxon>
        <taxon>Methylocystaceae</taxon>
        <taxon>Methylocystis</taxon>
    </lineage>
</organism>
<evidence type="ECO:0000256" key="3">
    <source>
        <dbReference type="ARBA" id="ARBA00022598"/>
    </source>
</evidence>
<dbReference type="Proteomes" id="UP000268623">
    <property type="component" value="Unassembled WGS sequence"/>
</dbReference>
<proteinExistence type="inferred from homology"/>
<dbReference type="InterPro" id="IPR017945">
    <property type="entry name" value="DHBP_synth_RibB-like_a/b_dom"/>
</dbReference>
<dbReference type="GO" id="GO:0008270">
    <property type="term" value="F:zinc ion binding"/>
    <property type="evidence" value="ECO:0007669"/>
    <property type="project" value="UniProtKB-KW"/>
</dbReference>
<keyword evidence="6" id="KW-0862">Zinc</keyword>
<dbReference type="FunFam" id="3.30.420.40:FF:000124">
    <property type="entry name" value="Carbamoyltransferase HypF"/>
    <property type="match status" value="1"/>
</dbReference>
<gene>
    <name evidence="13" type="primary">hypF</name>
    <name evidence="13" type="ORF">D1O30_08640</name>
</gene>
<dbReference type="GO" id="GO:0016874">
    <property type="term" value="F:ligase activity"/>
    <property type="evidence" value="ECO:0007669"/>
    <property type="project" value="UniProtKB-UniRule"/>
</dbReference>
<dbReference type="EMBL" id="QWDD01000001">
    <property type="protein sequence ID" value="RNJ51657.1"/>
    <property type="molecule type" value="Genomic_DNA"/>
</dbReference>
<comment type="caution">
    <text evidence="13">The sequence shown here is derived from an EMBL/GenBank/DDBJ whole genome shotgun (WGS) entry which is preliminary data.</text>
</comment>
<dbReference type="GO" id="GO:0003725">
    <property type="term" value="F:double-stranded RNA binding"/>
    <property type="evidence" value="ECO:0007669"/>
    <property type="project" value="InterPro"/>
</dbReference>
<keyword evidence="14" id="KW-1185">Reference proteome</keyword>
<evidence type="ECO:0000259" key="11">
    <source>
        <dbReference type="PROSITE" id="PS51160"/>
    </source>
</evidence>
<comment type="catalytic activity">
    <reaction evidence="10">
        <text>an acyl phosphate + H2O = a carboxylate + phosphate + H(+)</text>
        <dbReference type="Rhea" id="RHEA:14965"/>
        <dbReference type="ChEBI" id="CHEBI:15377"/>
        <dbReference type="ChEBI" id="CHEBI:15378"/>
        <dbReference type="ChEBI" id="CHEBI:29067"/>
        <dbReference type="ChEBI" id="CHEBI:43474"/>
        <dbReference type="ChEBI" id="CHEBI:59918"/>
        <dbReference type="EC" id="3.6.1.7"/>
    </reaction>
</comment>
<dbReference type="GO" id="GO:0016743">
    <property type="term" value="F:carboxyl- or carbamoyltransferase activity"/>
    <property type="evidence" value="ECO:0007669"/>
    <property type="project" value="UniProtKB-UniRule"/>
</dbReference>
<keyword evidence="5" id="KW-0863">Zinc-finger</keyword>
<feature type="domain" description="Acylphosphatase-like" evidence="11">
    <location>
        <begin position="11"/>
        <end position="97"/>
    </location>
</feature>
<dbReference type="Gene3D" id="3.30.420.360">
    <property type="match status" value="1"/>
</dbReference>
<dbReference type="InterPro" id="IPR051060">
    <property type="entry name" value="Carbamoyltrans_HypF-like"/>
</dbReference>
<feature type="active site" evidence="10">
    <location>
        <position position="26"/>
    </location>
</feature>
<dbReference type="SUPFAM" id="SSF54975">
    <property type="entry name" value="Acylphosphatase/BLUF domain-like"/>
    <property type="match status" value="1"/>
</dbReference>
<comment type="catalytic activity">
    <reaction evidence="7 9">
        <text>C-terminal L-cysteinyl-[HypE protein] + carbamoyl phosphate + ATP + H2O = C-terminal S-carboxamide-L-cysteinyl-[HypE protein] + AMP + phosphate + diphosphate + H(+)</text>
        <dbReference type="Rhea" id="RHEA:55636"/>
        <dbReference type="Rhea" id="RHEA-COMP:14247"/>
        <dbReference type="Rhea" id="RHEA-COMP:14392"/>
        <dbReference type="ChEBI" id="CHEBI:15377"/>
        <dbReference type="ChEBI" id="CHEBI:15378"/>
        <dbReference type="ChEBI" id="CHEBI:30616"/>
        <dbReference type="ChEBI" id="CHEBI:33019"/>
        <dbReference type="ChEBI" id="CHEBI:43474"/>
        <dbReference type="ChEBI" id="CHEBI:58228"/>
        <dbReference type="ChEBI" id="CHEBI:76913"/>
        <dbReference type="ChEBI" id="CHEBI:139126"/>
        <dbReference type="ChEBI" id="CHEBI:456215"/>
    </reaction>
</comment>
<dbReference type="InterPro" id="IPR011125">
    <property type="entry name" value="Znf_HypF"/>
</dbReference>
<comment type="function">
    <text evidence="9">Involved in the maturation of [NiFe] hydrogenases. Along with HypE, it catalyzes the synthesis of the CN ligands of the active site iron of [NiFe]-hydrogenases. HypF functions as a carbamoyl transferase using carbamoylphosphate as a substrate and transferring the carboxamido moiety in an ATP-dependent reaction to the thiolate of the C-terminal cysteine of HypE yielding a protein-S-carboxamide.</text>
</comment>
<dbReference type="PROSITE" id="PS51160">
    <property type="entry name" value="ACYLPHOSPHATASE_3"/>
    <property type="match status" value="1"/>
</dbReference>
<dbReference type="GO" id="GO:0051604">
    <property type="term" value="P:protein maturation"/>
    <property type="evidence" value="ECO:0007669"/>
    <property type="project" value="TreeGrafter"/>
</dbReference>
<dbReference type="UniPathway" id="UPA00335"/>
<name>A0A3M9XTP8_9HYPH</name>
<dbReference type="Pfam" id="PF01300">
    <property type="entry name" value="Sua5_yciO_yrdC"/>
    <property type="match status" value="1"/>
</dbReference>
<dbReference type="Pfam" id="PF00708">
    <property type="entry name" value="Acylphosphatase"/>
    <property type="match status" value="1"/>
</dbReference>
<dbReference type="InterPro" id="IPR001792">
    <property type="entry name" value="Acylphosphatase-like_dom"/>
</dbReference>
<evidence type="ECO:0000256" key="4">
    <source>
        <dbReference type="ARBA" id="ARBA00022723"/>
    </source>
</evidence>
<dbReference type="Pfam" id="PF17788">
    <property type="entry name" value="HypF_C"/>
    <property type="match status" value="1"/>
</dbReference>
<dbReference type="Pfam" id="PF22521">
    <property type="entry name" value="HypF_C_2"/>
    <property type="match status" value="1"/>
</dbReference>
<sequence length="797" mass="85442">MSFAAVEPSQALEFRVRGRVQGVGFRPTVWRMARELGLAGEVLNDGEGVLVRVGGAQSRIAALLRRIERDAPPLARIDSIERRRYSGRLPQEFRIAESIGGPARTQVAPDAALCGACAAELRDPDERRYRYPFTNCTHCGPRLSIVTAIPYDRATTTMSPFALCAACEAEYRNPNDRRFHAEAVACPSCGPNASLVAFGRAGAPRDGDAVKLAAGLIARGDIIAVKGLGGYHLACDAANPEAVARLRRLKRRDAKPFALMARDLDVIRRYCAIDAVEERELTSVKAPIVLLRATGPERLPEAVAPGLDTLGFMLPTTPLHLLLVDQFEHPLVTTSGNISDEPAVVDDTEAYRQLAEIASFALTHDRAIANRVDDSVVRVMGGRSRVLRRARGYAPAPLRLPSGFENAPDLLAMGGELKATFCLVKDGQAILSQHQGDLENAATLDDYEKNLALYRSLFDHAPSAIVVDRHPEYLSSKIGRAEAERRGAPLIEVQHHHAHVAACLAENGRPLDASPALGIVLDGLGFGDDGAIWGGEFLLADYLGYQRLARLKPVAMAGGAQAVREPWRNLYAHLKAVGGFDATPSASGDWSALNGKPLATIDRMIEQDFNSPVASSCGRLFDAVAAALGVCADRQAYEGEAAARLEALAAAAPNETRGYALRISESELIDIDAAPMWRAIFEDLRQGVSAQTIARRFHLGLAQSITEVAIRLAAARRFETVALSGGCFQNRLLFENVYDGLCEAGFTVLTHADAPANDGGLSLGQAAIGAAHLMRTDMTRDGKDGACASAFPAASSA</sequence>
<dbReference type="PANTHER" id="PTHR42959">
    <property type="entry name" value="CARBAMOYLTRANSFERASE"/>
    <property type="match status" value="1"/>
</dbReference>
<evidence type="ECO:0000256" key="8">
    <source>
        <dbReference type="ARBA" id="ARBA00072168"/>
    </source>
</evidence>
<dbReference type="InterPro" id="IPR017968">
    <property type="entry name" value="Acylphosphatase_CS"/>
</dbReference>
<evidence type="ECO:0000256" key="9">
    <source>
        <dbReference type="PIRNR" id="PIRNR006256"/>
    </source>
</evidence>
<comment type="pathway">
    <text evidence="1 9">Protein modification; [NiFe] hydrogenase maturation.</text>
</comment>
<feature type="active site" evidence="10">
    <location>
        <position position="44"/>
    </location>
</feature>
<dbReference type="PROSITE" id="PS51163">
    <property type="entry name" value="YRDC"/>
    <property type="match status" value="1"/>
</dbReference>
<dbReference type="EC" id="6.2.-.-" evidence="9"/>
<evidence type="ECO:0000313" key="13">
    <source>
        <dbReference type="EMBL" id="RNJ51657.1"/>
    </source>
</evidence>
<evidence type="ECO:0000256" key="1">
    <source>
        <dbReference type="ARBA" id="ARBA00004711"/>
    </source>
</evidence>